<dbReference type="Pfam" id="PF24866">
    <property type="entry name" value="DUF7732"/>
    <property type="match status" value="1"/>
</dbReference>
<feature type="region of interest" description="Disordered" evidence="1">
    <location>
        <begin position="48"/>
        <end position="156"/>
    </location>
</feature>
<dbReference type="PANTHER" id="PTHR42091">
    <property type="entry name" value="CONSERVED GLYCINE-RICH PROTEIN (AFU_ORTHOLOGUE AFUA_7G02440)"/>
    <property type="match status" value="1"/>
</dbReference>
<feature type="domain" description="DUF7732" evidence="3">
    <location>
        <begin position="157"/>
        <end position="279"/>
    </location>
</feature>
<organism evidence="4 5">
    <name type="scientific">Thielaviopsis punctulata</name>
    <dbReference type="NCBI Taxonomy" id="72032"/>
    <lineage>
        <taxon>Eukaryota</taxon>
        <taxon>Fungi</taxon>
        <taxon>Dikarya</taxon>
        <taxon>Ascomycota</taxon>
        <taxon>Pezizomycotina</taxon>
        <taxon>Sordariomycetes</taxon>
        <taxon>Hypocreomycetidae</taxon>
        <taxon>Microascales</taxon>
        <taxon>Ceratocystidaceae</taxon>
        <taxon>Thielaviopsis</taxon>
    </lineage>
</organism>
<dbReference type="Proteomes" id="UP000033483">
    <property type="component" value="Unassembled WGS sequence"/>
</dbReference>
<evidence type="ECO:0000313" key="5">
    <source>
        <dbReference type="Proteomes" id="UP000033483"/>
    </source>
</evidence>
<comment type="caution">
    <text evidence="4">The sequence shown here is derived from an EMBL/GenBank/DDBJ whole genome shotgun (WGS) entry which is preliminary data.</text>
</comment>
<feature type="compositionally biased region" description="Low complexity" evidence="1">
    <location>
        <begin position="93"/>
        <end position="148"/>
    </location>
</feature>
<dbReference type="EMBL" id="LAEV01002237">
    <property type="protein sequence ID" value="KKA26282.1"/>
    <property type="molecule type" value="Genomic_DNA"/>
</dbReference>
<protein>
    <recommendedName>
        <fullName evidence="3">DUF7732 domain-containing protein</fullName>
    </recommendedName>
</protein>
<feature type="signal peptide" evidence="2">
    <location>
        <begin position="1"/>
        <end position="20"/>
    </location>
</feature>
<feature type="compositionally biased region" description="Gly residues" evidence="1">
    <location>
        <begin position="74"/>
        <end position="92"/>
    </location>
</feature>
<gene>
    <name evidence="4" type="ORF">TD95_000087</name>
</gene>
<feature type="chain" id="PRO_5002482236" description="DUF7732 domain-containing protein" evidence="2">
    <location>
        <begin position="21"/>
        <end position="312"/>
    </location>
</feature>
<reference evidence="4 5" key="1">
    <citation type="submission" date="2015-03" db="EMBL/GenBank/DDBJ databases">
        <authorList>
            <person name="Radwan O."/>
            <person name="Al-Naeli F.A."/>
            <person name="Rendon G.A."/>
            <person name="Fields C."/>
        </authorList>
    </citation>
    <scope>NUCLEOTIDE SEQUENCE [LARGE SCALE GENOMIC DNA]</scope>
    <source>
        <strain evidence="4">CR-DP1</strain>
    </source>
</reference>
<proteinExistence type="predicted"/>
<keyword evidence="5" id="KW-1185">Reference proteome</keyword>
<dbReference type="AlphaFoldDB" id="A0A0F4Z704"/>
<dbReference type="OrthoDB" id="5425547at2759"/>
<evidence type="ECO:0000259" key="3">
    <source>
        <dbReference type="Pfam" id="PF24866"/>
    </source>
</evidence>
<evidence type="ECO:0000256" key="2">
    <source>
        <dbReference type="SAM" id="SignalP"/>
    </source>
</evidence>
<evidence type="ECO:0000256" key="1">
    <source>
        <dbReference type="SAM" id="MobiDB-lite"/>
    </source>
</evidence>
<dbReference type="InterPro" id="IPR056634">
    <property type="entry name" value="DUF7732"/>
</dbReference>
<dbReference type="PANTHER" id="PTHR42091:SF1">
    <property type="entry name" value="CONSERVED GLYCINE-RICH PROTEIN (AFU_ORTHOLOGUE AFUA_7G02440)"/>
    <property type="match status" value="1"/>
</dbReference>
<sequence>MKSQAVSILLTFLALPFAHTAATPELSSFDSSSSDPVSGHVSRVIDSVEARDASIVLPLSPPESENELWKRRGGGGSGSRGGGGSSSGGRSGGSSSSGSRGGSSSSSRGGSSSSGRGGSSSSSSSGSSSSSRGGSSSSSSSSRTGTSSPRTFGGGRYYSGGSTTPYSAGAASAAGLTGVLFGLALLSFWPGIWYHPAYLYHYPDDYRYNFHNDTSSNNESLPVLCACVEGQMCGCDENNSTDYLNSLVGNGSYAGLNQSVVSVAEVNGTKTLLINGTLPVDEEDSMASFVLPQGLVGYWPVVLASLAAAYVL</sequence>
<evidence type="ECO:0000313" key="4">
    <source>
        <dbReference type="EMBL" id="KKA26282.1"/>
    </source>
</evidence>
<accession>A0A0F4Z704</accession>
<keyword evidence="2" id="KW-0732">Signal</keyword>
<name>A0A0F4Z704_9PEZI</name>